<sequence>MNTMKLLEGITSRLNINDIKVSKIVLVGAMIELEGVISIVNYSDDDSKDYDYRVATRDSVEYFNNTRLATDAIIKEVKEFKEFKAGRIVENDGKKFMLVPVEGTTECFHLLDLDTLEVNREWVSDIELYKNDYYLSGGEAE</sequence>
<protein>
    <submittedName>
        <fullName evidence="1">Uncharacterized protein</fullName>
    </submittedName>
</protein>
<evidence type="ECO:0000313" key="1">
    <source>
        <dbReference type="EMBL" id="XCH45024.1"/>
    </source>
</evidence>
<name>A0AAU8GT06_9VIRU</name>
<accession>A0AAU8GT06</accession>
<proteinExistence type="predicted"/>
<organism evidence="1">
    <name type="scientific">Mammaliicoccus phage MSShimriz1</name>
    <dbReference type="NCBI Taxonomy" id="3230127"/>
    <lineage>
        <taxon>Viruses</taxon>
    </lineage>
</organism>
<reference evidence="1" key="1">
    <citation type="submission" date="2024-06" db="EMBL/GenBank/DDBJ databases">
        <authorList>
            <person name="Ashkenazi R."/>
            <person name="Lipszyc R.R."/>
            <person name="Braunstein R."/>
            <person name="Yerushalmy O."/>
            <person name="Alkalay-Oren S."/>
            <person name="Coppenhagn-Glazer S."/>
            <person name="Hazan R."/>
        </authorList>
    </citation>
    <scope>NUCLEOTIDE SEQUENCE</scope>
</reference>
<dbReference type="EMBL" id="PP931174">
    <property type="protein sequence ID" value="XCH45024.1"/>
    <property type="molecule type" value="Genomic_DNA"/>
</dbReference>